<dbReference type="STRING" id="46914.JP75_10890"/>
<dbReference type="Gene3D" id="1.20.120.520">
    <property type="entry name" value="nmb1532 protein domain like"/>
    <property type="match status" value="1"/>
</dbReference>
<gene>
    <name evidence="2" type="ORF">JP75_10890</name>
</gene>
<dbReference type="PANTHER" id="PTHR38048">
    <property type="entry name" value="EXPRESSED PROTEIN"/>
    <property type="match status" value="1"/>
</dbReference>
<comment type="caution">
    <text evidence="2">The sequence shown here is derived from an EMBL/GenBank/DDBJ whole genome shotgun (WGS) entry which is preliminary data.</text>
</comment>
<evidence type="ECO:0000313" key="2">
    <source>
        <dbReference type="EMBL" id="KFL31091.1"/>
    </source>
</evidence>
<keyword evidence="3" id="KW-1185">Reference proteome</keyword>
<accession>A0A087M2I8</accession>
<dbReference type="Proteomes" id="UP000028981">
    <property type="component" value="Unassembled WGS sequence"/>
</dbReference>
<protein>
    <recommendedName>
        <fullName evidence="1">Hemerythrin-like domain-containing protein</fullName>
    </recommendedName>
</protein>
<dbReference type="InterPro" id="IPR053206">
    <property type="entry name" value="Dimeric_xanthone_biosynth"/>
</dbReference>
<sequence length="185" mass="20823">MLLDIKFLDDATRPPIPVLENLTAAQRAPGHHLRMIHDHLRDNMVTLGKLIERANARQASLADIAAETDNMAMVANYRRFGNLCGQHCGIVNTHHTIEDHHLFPVLAQQGPAFKAIAERLTAEHVVVHELLERLVAALNDLAAEPNETRFNEAREIYHTLERVLLSHLGWEEEAMGDALGHFEIM</sequence>
<dbReference type="InterPro" id="IPR012312">
    <property type="entry name" value="Hemerythrin-like"/>
</dbReference>
<evidence type="ECO:0000313" key="3">
    <source>
        <dbReference type="Proteomes" id="UP000028981"/>
    </source>
</evidence>
<feature type="domain" description="Hemerythrin-like" evidence="1">
    <location>
        <begin position="65"/>
        <end position="176"/>
    </location>
</feature>
<reference evidence="2 3" key="1">
    <citation type="submission" date="2014-08" db="EMBL/GenBank/DDBJ databases">
        <authorList>
            <person name="Hassan Y.I."/>
            <person name="Lepp D."/>
            <person name="Zhou T."/>
        </authorList>
    </citation>
    <scope>NUCLEOTIDE SEQUENCE [LARGE SCALE GENOMIC DNA]</scope>
    <source>
        <strain evidence="2 3">IFO13584</strain>
    </source>
</reference>
<organism evidence="2 3">
    <name type="scientific">Devosia riboflavina</name>
    <dbReference type="NCBI Taxonomy" id="46914"/>
    <lineage>
        <taxon>Bacteria</taxon>
        <taxon>Pseudomonadati</taxon>
        <taxon>Pseudomonadota</taxon>
        <taxon>Alphaproteobacteria</taxon>
        <taxon>Hyphomicrobiales</taxon>
        <taxon>Devosiaceae</taxon>
        <taxon>Devosia</taxon>
    </lineage>
</organism>
<evidence type="ECO:0000259" key="1">
    <source>
        <dbReference type="Pfam" id="PF01814"/>
    </source>
</evidence>
<dbReference type="PANTHER" id="PTHR38048:SF1">
    <property type="entry name" value="HEMERYTHRIN-LIKE DOMAIN-CONTAINING PROTEIN"/>
    <property type="match status" value="1"/>
</dbReference>
<name>A0A087M2I8_9HYPH</name>
<proteinExistence type="predicted"/>
<dbReference type="Pfam" id="PF01814">
    <property type="entry name" value="Hemerythrin"/>
    <property type="match status" value="1"/>
</dbReference>
<dbReference type="EMBL" id="JQGC01000008">
    <property type="protein sequence ID" value="KFL31091.1"/>
    <property type="molecule type" value="Genomic_DNA"/>
</dbReference>
<dbReference type="AlphaFoldDB" id="A0A087M2I8"/>